<keyword evidence="5" id="KW-1185">Reference proteome</keyword>
<dbReference type="OrthoDB" id="366390at2759"/>
<dbReference type="SMART" id="SM00248">
    <property type="entry name" value="ANK"/>
    <property type="match status" value="2"/>
</dbReference>
<feature type="repeat" description="ANK" evidence="3">
    <location>
        <begin position="82"/>
        <end position="110"/>
    </location>
</feature>
<reference evidence="6" key="3">
    <citation type="submission" date="2025-04" db="UniProtKB">
        <authorList>
            <consortium name="RefSeq"/>
        </authorList>
    </citation>
    <scope>IDENTIFICATION</scope>
    <source>
        <strain evidence="6">CBS 781.70</strain>
    </source>
</reference>
<evidence type="ECO:0000256" key="3">
    <source>
        <dbReference type="PROSITE-ProRule" id="PRU00023"/>
    </source>
</evidence>
<dbReference type="PROSITE" id="PS50297">
    <property type="entry name" value="ANK_REP_REGION"/>
    <property type="match status" value="2"/>
</dbReference>
<keyword evidence="1" id="KW-0677">Repeat</keyword>
<accession>A0A6G1GD83</accession>
<dbReference type="Proteomes" id="UP000504638">
    <property type="component" value="Unplaced"/>
</dbReference>
<proteinExistence type="predicted"/>
<dbReference type="RefSeq" id="XP_033537688.1">
    <property type="nucleotide sequence ID" value="XM_033675983.1"/>
</dbReference>
<gene>
    <name evidence="4 6" type="ORF">P152DRAFT_389420</name>
</gene>
<dbReference type="EMBL" id="ML975150">
    <property type="protein sequence ID" value="KAF1816057.1"/>
    <property type="molecule type" value="Genomic_DNA"/>
</dbReference>
<sequence length="141" mass="14836">MATTTPASSLPLEALNLATKPFDFARAGDTSVLKSYIAAGIPPNFTNQAGDTFLMLASYHGHADTTKMLLDAGAGPNSLNDRGQSSLAGSVFKGHVDAVKVLVEGGADMEGGRPNAWECAEMFKRGDLLEVMRNAQYVSSL</sequence>
<dbReference type="InterPro" id="IPR002110">
    <property type="entry name" value="Ankyrin_rpt"/>
</dbReference>
<dbReference type="Gene3D" id="1.25.40.20">
    <property type="entry name" value="Ankyrin repeat-containing domain"/>
    <property type="match status" value="1"/>
</dbReference>
<name>A0A6G1GD83_9PEZI</name>
<protein>
    <submittedName>
        <fullName evidence="4 6">Ankyrin</fullName>
    </submittedName>
</protein>
<evidence type="ECO:0000313" key="4">
    <source>
        <dbReference type="EMBL" id="KAF1816057.1"/>
    </source>
</evidence>
<dbReference type="SUPFAM" id="SSF48403">
    <property type="entry name" value="Ankyrin repeat"/>
    <property type="match status" value="1"/>
</dbReference>
<dbReference type="PROSITE" id="PS50088">
    <property type="entry name" value="ANK_REPEAT"/>
    <property type="match status" value="2"/>
</dbReference>
<dbReference type="Pfam" id="PF12796">
    <property type="entry name" value="Ank_2"/>
    <property type="match status" value="1"/>
</dbReference>
<keyword evidence="2 3" id="KW-0040">ANK repeat</keyword>
<evidence type="ECO:0000256" key="1">
    <source>
        <dbReference type="ARBA" id="ARBA00022737"/>
    </source>
</evidence>
<organism evidence="4">
    <name type="scientific">Eremomyces bilateralis CBS 781.70</name>
    <dbReference type="NCBI Taxonomy" id="1392243"/>
    <lineage>
        <taxon>Eukaryota</taxon>
        <taxon>Fungi</taxon>
        <taxon>Dikarya</taxon>
        <taxon>Ascomycota</taxon>
        <taxon>Pezizomycotina</taxon>
        <taxon>Dothideomycetes</taxon>
        <taxon>Dothideomycetes incertae sedis</taxon>
        <taxon>Eremomycetales</taxon>
        <taxon>Eremomycetaceae</taxon>
        <taxon>Eremomyces</taxon>
    </lineage>
</organism>
<evidence type="ECO:0000256" key="2">
    <source>
        <dbReference type="ARBA" id="ARBA00023043"/>
    </source>
</evidence>
<dbReference type="PANTHER" id="PTHR24171">
    <property type="entry name" value="ANKYRIN REPEAT DOMAIN-CONTAINING PROTEIN 39-RELATED"/>
    <property type="match status" value="1"/>
</dbReference>
<reference evidence="6" key="2">
    <citation type="submission" date="2020-04" db="EMBL/GenBank/DDBJ databases">
        <authorList>
            <consortium name="NCBI Genome Project"/>
        </authorList>
    </citation>
    <scope>NUCLEOTIDE SEQUENCE</scope>
    <source>
        <strain evidence="6">CBS 781.70</strain>
    </source>
</reference>
<evidence type="ECO:0000313" key="5">
    <source>
        <dbReference type="Proteomes" id="UP000504638"/>
    </source>
</evidence>
<dbReference type="GeneID" id="54416553"/>
<dbReference type="InterPro" id="IPR036770">
    <property type="entry name" value="Ankyrin_rpt-contain_sf"/>
</dbReference>
<reference evidence="4 6" key="1">
    <citation type="submission" date="2020-01" db="EMBL/GenBank/DDBJ databases">
        <authorList>
            <consortium name="DOE Joint Genome Institute"/>
            <person name="Haridas S."/>
            <person name="Albert R."/>
            <person name="Binder M."/>
            <person name="Bloem J."/>
            <person name="Labutti K."/>
            <person name="Salamov A."/>
            <person name="Andreopoulos B."/>
            <person name="Baker S.E."/>
            <person name="Barry K."/>
            <person name="Bills G."/>
            <person name="Bluhm B.H."/>
            <person name="Cannon C."/>
            <person name="Castanera R."/>
            <person name="Culley D.E."/>
            <person name="Daum C."/>
            <person name="Ezra D."/>
            <person name="Gonzalez J.B."/>
            <person name="Henrissat B."/>
            <person name="Kuo A."/>
            <person name="Liang C."/>
            <person name="Lipzen A."/>
            <person name="Lutzoni F."/>
            <person name="Magnuson J."/>
            <person name="Mondo S."/>
            <person name="Nolan M."/>
            <person name="Ohm R."/>
            <person name="Pangilinan J."/>
            <person name="Park H.-J."/>
            <person name="Ramirez L."/>
            <person name="Alfaro M."/>
            <person name="Sun H."/>
            <person name="Tritt A."/>
            <person name="Yoshinaga Y."/>
            <person name="Zwiers L.-H."/>
            <person name="Turgeon B.G."/>
            <person name="Goodwin S.B."/>
            <person name="Spatafora J.W."/>
            <person name="Crous P.W."/>
            <person name="Grigoriev I.V."/>
        </authorList>
    </citation>
    <scope>NUCLEOTIDE SEQUENCE</scope>
    <source>
        <strain evidence="4 6">CBS 781.70</strain>
    </source>
</reference>
<dbReference type="AlphaFoldDB" id="A0A6G1GD83"/>
<evidence type="ECO:0000313" key="6">
    <source>
        <dbReference type="RefSeq" id="XP_033537688.1"/>
    </source>
</evidence>
<feature type="repeat" description="ANK" evidence="3">
    <location>
        <begin position="49"/>
        <end position="81"/>
    </location>
</feature>